<dbReference type="PANTHER" id="PTHR45646">
    <property type="entry name" value="SERINE/THREONINE-PROTEIN KINASE DOA-RELATED"/>
    <property type="match status" value="1"/>
</dbReference>
<evidence type="ECO:0000256" key="2">
    <source>
        <dbReference type="ARBA" id="ARBA00022679"/>
    </source>
</evidence>
<dbReference type="InterPro" id="IPR000719">
    <property type="entry name" value="Prot_kinase_dom"/>
</dbReference>
<evidence type="ECO:0000256" key="3">
    <source>
        <dbReference type="ARBA" id="ARBA00022741"/>
    </source>
</evidence>
<name>A0A0H1B3A1_9EURO</name>
<dbReference type="AlphaFoldDB" id="A0A0H1B3A1"/>
<comment type="caution">
    <text evidence="7">The sequence shown here is derived from an EMBL/GenBank/DDBJ whole genome shotgun (WGS) entry which is preliminary data.</text>
</comment>
<dbReference type="PANTHER" id="PTHR45646:SF11">
    <property type="entry name" value="SERINE_THREONINE-PROTEIN KINASE DOA"/>
    <property type="match status" value="1"/>
</dbReference>
<dbReference type="GO" id="GO:0005524">
    <property type="term" value="F:ATP binding"/>
    <property type="evidence" value="ECO:0007669"/>
    <property type="project" value="UniProtKB-KW"/>
</dbReference>
<dbReference type="SUPFAM" id="SSF56112">
    <property type="entry name" value="Protein kinase-like (PK-like)"/>
    <property type="match status" value="1"/>
</dbReference>
<proteinExistence type="predicted"/>
<dbReference type="GO" id="GO:0043484">
    <property type="term" value="P:regulation of RNA splicing"/>
    <property type="evidence" value="ECO:0007669"/>
    <property type="project" value="TreeGrafter"/>
</dbReference>
<evidence type="ECO:0000256" key="1">
    <source>
        <dbReference type="ARBA" id="ARBA00022527"/>
    </source>
</evidence>
<evidence type="ECO:0000256" key="5">
    <source>
        <dbReference type="ARBA" id="ARBA00022840"/>
    </source>
</evidence>
<dbReference type="InterPro" id="IPR051175">
    <property type="entry name" value="CLK_kinases"/>
</dbReference>
<dbReference type="InterPro" id="IPR011009">
    <property type="entry name" value="Kinase-like_dom_sf"/>
</dbReference>
<keyword evidence="1" id="KW-0723">Serine/threonine-protein kinase</keyword>
<evidence type="ECO:0000259" key="6">
    <source>
        <dbReference type="PROSITE" id="PS50011"/>
    </source>
</evidence>
<reference evidence="8" key="1">
    <citation type="journal article" date="2015" name="PLoS Genet.">
        <title>The dynamic genome and transcriptome of the human fungal pathogen Blastomyces and close relative Emmonsia.</title>
        <authorList>
            <person name="Munoz J.F."/>
            <person name="Gauthier G.M."/>
            <person name="Desjardins C.A."/>
            <person name="Gallo J.E."/>
            <person name="Holder J."/>
            <person name="Sullivan T.D."/>
            <person name="Marty A.J."/>
            <person name="Carmen J.C."/>
            <person name="Chen Z."/>
            <person name="Ding L."/>
            <person name="Gujja S."/>
            <person name="Magrini V."/>
            <person name="Misas E."/>
            <person name="Mitreva M."/>
            <person name="Priest M."/>
            <person name="Saif S."/>
            <person name="Whiston E.A."/>
            <person name="Young S."/>
            <person name="Zeng Q."/>
            <person name="Goldman W.E."/>
            <person name="Mardis E.R."/>
            <person name="Taylor J.W."/>
            <person name="McEwen J.G."/>
            <person name="Clay O.K."/>
            <person name="Klein B.S."/>
            <person name="Cuomo C.A."/>
        </authorList>
    </citation>
    <scope>NUCLEOTIDE SEQUENCE [LARGE SCALE GENOMIC DNA]</scope>
    <source>
        <strain evidence="8">UAMH 139</strain>
    </source>
</reference>
<evidence type="ECO:0000256" key="4">
    <source>
        <dbReference type="ARBA" id="ARBA00022777"/>
    </source>
</evidence>
<keyword evidence="3" id="KW-0547">Nucleotide-binding</keyword>
<organism evidence="7 8">
    <name type="scientific">Blastomyces silverae</name>
    <dbReference type="NCBI Taxonomy" id="2060906"/>
    <lineage>
        <taxon>Eukaryota</taxon>
        <taxon>Fungi</taxon>
        <taxon>Dikarya</taxon>
        <taxon>Ascomycota</taxon>
        <taxon>Pezizomycotina</taxon>
        <taxon>Eurotiomycetes</taxon>
        <taxon>Eurotiomycetidae</taxon>
        <taxon>Onygenales</taxon>
        <taxon>Ajellomycetaceae</taxon>
        <taxon>Blastomyces</taxon>
    </lineage>
</organism>
<dbReference type="GO" id="GO:0005634">
    <property type="term" value="C:nucleus"/>
    <property type="evidence" value="ECO:0007669"/>
    <property type="project" value="TreeGrafter"/>
</dbReference>
<dbReference type="GO" id="GO:0004674">
    <property type="term" value="F:protein serine/threonine kinase activity"/>
    <property type="evidence" value="ECO:0007669"/>
    <property type="project" value="UniProtKB-KW"/>
</dbReference>
<evidence type="ECO:0000313" key="7">
    <source>
        <dbReference type="EMBL" id="KLJ05563.1"/>
    </source>
</evidence>
<keyword evidence="2" id="KW-0808">Transferase</keyword>
<dbReference type="Gene3D" id="1.10.510.10">
    <property type="entry name" value="Transferase(Phosphotransferase) domain 1"/>
    <property type="match status" value="1"/>
</dbReference>
<evidence type="ECO:0000313" key="8">
    <source>
        <dbReference type="Proteomes" id="UP000053573"/>
    </source>
</evidence>
<dbReference type="EMBL" id="LDEV01003588">
    <property type="protein sequence ID" value="KLJ05563.1"/>
    <property type="molecule type" value="Genomic_DNA"/>
</dbReference>
<gene>
    <name evidence="7" type="ORF">EMPG_10960</name>
</gene>
<keyword evidence="8" id="KW-1185">Reference proteome</keyword>
<protein>
    <recommendedName>
        <fullName evidence="6">Protein kinase domain-containing protein</fullName>
    </recommendedName>
</protein>
<accession>A0A0H1B3A1</accession>
<feature type="domain" description="Protein kinase" evidence="6">
    <location>
        <begin position="1"/>
        <end position="152"/>
    </location>
</feature>
<dbReference type="OrthoDB" id="5979581at2759"/>
<sequence>MARRTTRVPPSLTARIAKGAQEGLIQPFIYRAPEVVLGMKWTEKVDIWNLGVLIWDLLESRQLFDSESRDGKKSKAHLLAEMVALLGPPPVGYLKRRTWTSMATIPENSLEMSEEYLEGENKKRFLQFMRKMLTWAPEERYRARELSVHEWLCC</sequence>
<keyword evidence="4" id="KW-0418">Kinase</keyword>
<dbReference type="PROSITE" id="PS50011">
    <property type="entry name" value="PROTEIN_KINASE_DOM"/>
    <property type="match status" value="1"/>
</dbReference>
<keyword evidence="5" id="KW-0067">ATP-binding</keyword>
<dbReference type="Pfam" id="PF00069">
    <property type="entry name" value="Pkinase"/>
    <property type="match status" value="1"/>
</dbReference>
<dbReference type="STRING" id="2060906.A0A0H1B3A1"/>
<dbReference type="Proteomes" id="UP000053573">
    <property type="component" value="Unassembled WGS sequence"/>
</dbReference>